<dbReference type="AlphaFoldDB" id="X1FRX0"/>
<keyword evidence="5" id="KW-0460">Magnesium</keyword>
<evidence type="ECO:0000256" key="5">
    <source>
        <dbReference type="ARBA" id="ARBA00022842"/>
    </source>
</evidence>
<protein>
    <recommendedName>
        <fullName evidence="8">4'-phosphopantetheinyl transferase domain-containing protein</fullName>
    </recommendedName>
</protein>
<keyword evidence="4" id="KW-0276">Fatty acid metabolism</keyword>
<evidence type="ECO:0000256" key="7">
    <source>
        <dbReference type="ARBA" id="ARBA00023160"/>
    </source>
</evidence>
<dbReference type="SUPFAM" id="SSF56214">
    <property type="entry name" value="4'-phosphopantetheinyl transferase"/>
    <property type="match status" value="1"/>
</dbReference>
<name>X1FRX0_9ZZZZ</name>
<dbReference type="HAMAP" id="MF_00101">
    <property type="entry name" value="AcpS"/>
    <property type="match status" value="1"/>
</dbReference>
<keyword evidence="2" id="KW-0808">Transferase</keyword>
<dbReference type="GO" id="GO:0000287">
    <property type="term" value="F:magnesium ion binding"/>
    <property type="evidence" value="ECO:0007669"/>
    <property type="project" value="InterPro"/>
</dbReference>
<evidence type="ECO:0000256" key="3">
    <source>
        <dbReference type="ARBA" id="ARBA00022723"/>
    </source>
</evidence>
<sequence>MSIIGVGIDMVNIGNMRAEIANNPNFIKDVFTSTEGESCEAYFDPSERYSSRFAAKESFYKALPQWIQNKVGWLDVEIRVGSNGKPEIVPSEKCKSLLKQIGVKRIFLSIAHESGLAIAYVILSS</sequence>
<keyword evidence="6" id="KW-0443">Lipid metabolism</keyword>
<keyword evidence="1" id="KW-0444">Lipid biosynthesis</keyword>
<evidence type="ECO:0000256" key="4">
    <source>
        <dbReference type="ARBA" id="ARBA00022832"/>
    </source>
</evidence>
<dbReference type="InterPro" id="IPR002582">
    <property type="entry name" value="ACPS"/>
</dbReference>
<dbReference type="NCBIfam" id="TIGR00516">
    <property type="entry name" value="acpS"/>
    <property type="match status" value="1"/>
</dbReference>
<dbReference type="InterPro" id="IPR004568">
    <property type="entry name" value="Ppantetheine-prot_Trfase_dom"/>
</dbReference>
<gene>
    <name evidence="9" type="ORF">S03H2_25326</name>
</gene>
<evidence type="ECO:0000256" key="6">
    <source>
        <dbReference type="ARBA" id="ARBA00023098"/>
    </source>
</evidence>
<dbReference type="Pfam" id="PF01648">
    <property type="entry name" value="ACPS"/>
    <property type="match status" value="1"/>
</dbReference>
<keyword evidence="7" id="KW-0275">Fatty acid biosynthesis</keyword>
<dbReference type="EMBL" id="BARU01014308">
    <property type="protein sequence ID" value="GAH32099.1"/>
    <property type="molecule type" value="Genomic_DNA"/>
</dbReference>
<reference evidence="9" key="1">
    <citation type="journal article" date="2014" name="Front. Microbiol.">
        <title>High frequency of phylogenetically diverse reductive dehalogenase-homologous genes in deep subseafloor sedimentary metagenomes.</title>
        <authorList>
            <person name="Kawai M."/>
            <person name="Futagami T."/>
            <person name="Toyoda A."/>
            <person name="Takaki Y."/>
            <person name="Nishi S."/>
            <person name="Hori S."/>
            <person name="Arai W."/>
            <person name="Tsubouchi T."/>
            <person name="Morono Y."/>
            <person name="Uchiyama I."/>
            <person name="Ito T."/>
            <person name="Fujiyama A."/>
            <person name="Inagaki F."/>
            <person name="Takami H."/>
        </authorList>
    </citation>
    <scope>NUCLEOTIDE SEQUENCE</scope>
    <source>
        <strain evidence="9">Expedition CK06-06</strain>
    </source>
</reference>
<evidence type="ECO:0000313" key="9">
    <source>
        <dbReference type="EMBL" id="GAH32099.1"/>
    </source>
</evidence>
<feature type="domain" description="4'-phosphopantetheinyl transferase" evidence="8">
    <location>
        <begin position="5"/>
        <end position="89"/>
    </location>
</feature>
<dbReference type="NCBIfam" id="TIGR00556">
    <property type="entry name" value="pantethn_trn"/>
    <property type="match status" value="1"/>
</dbReference>
<dbReference type="InterPro" id="IPR037143">
    <property type="entry name" value="4-PPantetheinyl_Trfase_dom_sf"/>
</dbReference>
<dbReference type="GO" id="GO:0008897">
    <property type="term" value="F:holo-[acyl-carrier-protein] synthase activity"/>
    <property type="evidence" value="ECO:0007669"/>
    <property type="project" value="InterPro"/>
</dbReference>
<organism evidence="9">
    <name type="scientific">marine sediment metagenome</name>
    <dbReference type="NCBI Taxonomy" id="412755"/>
    <lineage>
        <taxon>unclassified sequences</taxon>
        <taxon>metagenomes</taxon>
        <taxon>ecological metagenomes</taxon>
    </lineage>
</organism>
<evidence type="ECO:0000259" key="8">
    <source>
        <dbReference type="Pfam" id="PF01648"/>
    </source>
</evidence>
<accession>X1FRX0</accession>
<evidence type="ECO:0000256" key="2">
    <source>
        <dbReference type="ARBA" id="ARBA00022679"/>
    </source>
</evidence>
<comment type="caution">
    <text evidence="9">The sequence shown here is derived from an EMBL/GenBank/DDBJ whole genome shotgun (WGS) entry which is preliminary data.</text>
</comment>
<evidence type="ECO:0000256" key="1">
    <source>
        <dbReference type="ARBA" id="ARBA00022516"/>
    </source>
</evidence>
<dbReference type="InterPro" id="IPR008278">
    <property type="entry name" value="4-PPantetheinyl_Trfase_dom"/>
</dbReference>
<dbReference type="GO" id="GO:0006633">
    <property type="term" value="P:fatty acid biosynthetic process"/>
    <property type="evidence" value="ECO:0007669"/>
    <property type="project" value="UniProtKB-KW"/>
</dbReference>
<proteinExistence type="inferred from homology"/>
<dbReference type="Gene3D" id="3.90.470.20">
    <property type="entry name" value="4'-phosphopantetheinyl transferase domain"/>
    <property type="match status" value="1"/>
</dbReference>
<keyword evidence="3" id="KW-0479">Metal-binding</keyword>